<dbReference type="EMBL" id="MU273698">
    <property type="protein sequence ID" value="KAI0029104.1"/>
    <property type="molecule type" value="Genomic_DNA"/>
</dbReference>
<dbReference type="Proteomes" id="UP000814128">
    <property type="component" value="Unassembled WGS sequence"/>
</dbReference>
<protein>
    <submittedName>
        <fullName evidence="1">SH3 domain-containing protein</fullName>
    </submittedName>
</protein>
<evidence type="ECO:0000313" key="2">
    <source>
        <dbReference type="Proteomes" id="UP000814128"/>
    </source>
</evidence>
<accession>A0ACB8QB99</accession>
<comment type="caution">
    <text evidence="1">The sequence shown here is derived from an EMBL/GenBank/DDBJ whole genome shotgun (WGS) entry which is preliminary data.</text>
</comment>
<evidence type="ECO:0000313" key="1">
    <source>
        <dbReference type="EMBL" id="KAI0029104.1"/>
    </source>
</evidence>
<sequence length="224" mass="24065">MPDQAALLAHIVTQTRQNVEFLISQNEISRGDGQMILAKLPRAEDIALNQLSDQTRRLTIPEPGMPVAAVAVAPPARSVPLPSNVPRLQKAKALWAYNENGSELNDLSFRPGDIIEVVAESNADWWTGRANGREGLFPSNYVEKIDSAPAPQYSSQNAYSPPPPVQGYQVQQQPPPQQQVVVQEQEQKPSRMGKYGNLLATSAVGGVGFGAGSAIGSGIVNAIF</sequence>
<reference evidence="1" key="2">
    <citation type="journal article" date="2022" name="New Phytol.">
        <title>Evolutionary transition to the ectomycorrhizal habit in the genomes of a hyperdiverse lineage of mushroom-forming fungi.</title>
        <authorList>
            <person name="Looney B."/>
            <person name="Miyauchi S."/>
            <person name="Morin E."/>
            <person name="Drula E."/>
            <person name="Courty P.E."/>
            <person name="Kohler A."/>
            <person name="Kuo A."/>
            <person name="LaButti K."/>
            <person name="Pangilinan J."/>
            <person name="Lipzen A."/>
            <person name="Riley R."/>
            <person name="Andreopoulos W."/>
            <person name="He G."/>
            <person name="Johnson J."/>
            <person name="Nolan M."/>
            <person name="Tritt A."/>
            <person name="Barry K.W."/>
            <person name="Grigoriev I.V."/>
            <person name="Nagy L.G."/>
            <person name="Hibbett D."/>
            <person name="Henrissat B."/>
            <person name="Matheny P.B."/>
            <person name="Labbe J."/>
            <person name="Martin F.M."/>
        </authorList>
    </citation>
    <scope>NUCLEOTIDE SEQUENCE</scope>
    <source>
        <strain evidence="1">EC-137</strain>
    </source>
</reference>
<reference evidence="1" key="1">
    <citation type="submission" date="2021-02" db="EMBL/GenBank/DDBJ databases">
        <authorList>
            <consortium name="DOE Joint Genome Institute"/>
            <person name="Ahrendt S."/>
            <person name="Looney B.P."/>
            <person name="Miyauchi S."/>
            <person name="Morin E."/>
            <person name="Drula E."/>
            <person name="Courty P.E."/>
            <person name="Chicoki N."/>
            <person name="Fauchery L."/>
            <person name="Kohler A."/>
            <person name="Kuo A."/>
            <person name="Labutti K."/>
            <person name="Pangilinan J."/>
            <person name="Lipzen A."/>
            <person name="Riley R."/>
            <person name="Andreopoulos W."/>
            <person name="He G."/>
            <person name="Johnson J."/>
            <person name="Barry K.W."/>
            <person name="Grigoriev I.V."/>
            <person name="Nagy L."/>
            <person name="Hibbett D."/>
            <person name="Henrissat B."/>
            <person name="Matheny P.B."/>
            <person name="Labbe J."/>
            <person name="Martin F."/>
        </authorList>
    </citation>
    <scope>NUCLEOTIDE SEQUENCE</scope>
    <source>
        <strain evidence="1">EC-137</strain>
    </source>
</reference>
<organism evidence="1 2">
    <name type="scientific">Vararia minispora EC-137</name>
    <dbReference type="NCBI Taxonomy" id="1314806"/>
    <lineage>
        <taxon>Eukaryota</taxon>
        <taxon>Fungi</taxon>
        <taxon>Dikarya</taxon>
        <taxon>Basidiomycota</taxon>
        <taxon>Agaricomycotina</taxon>
        <taxon>Agaricomycetes</taxon>
        <taxon>Russulales</taxon>
        <taxon>Lachnocladiaceae</taxon>
        <taxon>Vararia</taxon>
    </lineage>
</organism>
<name>A0ACB8QB99_9AGAM</name>
<gene>
    <name evidence="1" type="ORF">K488DRAFT_57145</name>
</gene>
<proteinExistence type="predicted"/>
<keyword evidence="2" id="KW-1185">Reference proteome</keyword>